<name>A0A8J3DE06_9BACT</name>
<dbReference type="AlphaFoldDB" id="A0A8J3DE06"/>
<reference evidence="1" key="1">
    <citation type="journal article" date="2014" name="Int. J. Syst. Evol. Microbiol.">
        <title>Complete genome sequence of Corynebacterium casei LMG S-19264T (=DSM 44701T), isolated from a smear-ripened cheese.</title>
        <authorList>
            <consortium name="US DOE Joint Genome Institute (JGI-PGF)"/>
            <person name="Walter F."/>
            <person name="Albersmeier A."/>
            <person name="Kalinowski J."/>
            <person name="Ruckert C."/>
        </authorList>
    </citation>
    <scope>NUCLEOTIDE SEQUENCE</scope>
    <source>
        <strain evidence="1">KCTC 12870</strain>
    </source>
</reference>
<accession>A0A8J3DE06</accession>
<keyword evidence="2" id="KW-1185">Reference proteome</keyword>
<proteinExistence type="predicted"/>
<dbReference type="SUPFAM" id="SSF55729">
    <property type="entry name" value="Acyl-CoA N-acyltransferases (Nat)"/>
    <property type="match status" value="1"/>
</dbReference>
<dbReference type="RefSeq" id="WP_189510414.1">
    <property type="nucleotide sequence ID" value="NZ_BMXG01000001.1"/>
</dbReference>
<dbReference type="CDD" id="cd04301">
    <property type="entry name" value="NAT_SF"/>
    <property type="match status" value="1"/>
</dbReference>
<protein>
    <submittedName>
        <fullName evidence="1">GNAT family acetyltransferase</fullName>
    </submittedName>
</protein>
<comment type="caution">
    <text evidence="1">The sequence shown here is derived from an EMBL/GenBank/DDBJ whole genome shotgun (WGS) entry which is preliminary data.</text>
</comment>
<dbReference type="EMBL" id="BMXG01000001">
    <property type="protein sequence ID" value="GHB89636.1"/>
    <property type="molecule type" value="Genomic_DNA"/>
</dbReference>
<dbReference type="Gene3D" id="3.40.630.30">
    <property type="match status" value="1"/>
</dbReference>
<dbReference type="Proteomes" id="UP000642829">
    <property type="component" value="Unassembled WGS sequence"/>
</dbReference>
<evidence type="ECO:0000313" key="2">
    <source>
        <dbReference type="Proteomes" id="UP000642829"/>
    </source>
</evidence>
<dbReference type="InterPro" id="IPR016181">
    <property type="entry name" value="Acyl_CoA_acyltransferase"/>
</dbReference>
<evidence type="ECO:0000313" key="1">
    <source>
        <dbReference type="EMBL" id="GHB89636.1"/>
    </source>
</evidence>
<sequence>MAVEIKTVVGPRALEYRDSLAELRISVFRDFPYLYEGTLDYERSYLQRYLDCPECVFVLVFDGSNVVGASTALPMNFELTEFTTPFAKAGYDISEVFYFGESVLLSKYRGQGIGHRFFDERESFAHQLGRFKLTAFCAVERPADHPLRPQDYRPHNVFWSKRGYVKRPNLATTFDWKDIDLPAETAHPMVFWTRSLG</sequence>
<reference evidence="1" key="2">
    <citation type="submission" date="2020-09" db="EMBL/GenBank/DDBJ databases">
        <authorList>
            <person name="Sun Q."/>
            <person name="Kim S."/>
        </authorList>
    </citation>
    <scope>NUCLEOTIDE SEQUENCE</scope>
    <source>
        <strain evidence="1">KCTC 12870</strain>
    </source>
</reference>
<organism evidence="1 2">
    <name type="scientific">Cerasicoccus arenae</name>
    <dbReference type="NCBI Taxonomy" id="424488"/>
    <lineage>
        <taxon>Bacteria</taxon>
        <taxon>Pseudomonadati</taxon>
        <taxon>Verrucomicrobiota</taxon>
        <taxon>Opitutia</taxon>
        <taxon>Puniceicoccales</taxon>
        <taxon>Cerasicoccaceae</taxon>
        <taxon>Cerasicoccus</taxon>
    </lineage>
</organism>
<gene>
    <name evidence="1" type="ORF">GCM10007047_00060</name>
</gene>